<proteinExistence type="predicted"/>
<reference evidence="1 2" key="1">
    <citation type="submission" date="2020-02" db="EMBL/GenBank/DDBJ databases">
        <authorList>
            <person name="Ma Q."/>
            <person name="Huang Y."/>
            <person name="Song X."/>
            <person name="Pei D."/>
        </authorList>
    </citation>
    <scope>NUCLEOTIDE SEQUENCE [LARGE SCALE GENOMIC DNA]</scope>
    <source>
        <strain evidence="1">Sxm20200214</strain>
        <tissue evidence="1">Leaf</tissue>
    </source>
</reference>
<keyword evidence="2" id="KW-1185">Reference proteome</keyword>
<dbReference type="Proteomes" id="UP000886595">
    <property type="component" value="Unassembled WGS sequence"/>
</dbReference>
<accession>A0A8X7Q463</accession>
<organism evidence="1 2">
    <name type="scientific">Brassica carinata</name>
    <name type="common">Ethiopian mustard</name>
    <name type="synonym">Abyssinian cabbage</name>
    <dbReference type="NCBI Taxonomy" id="52824"/>
    <lineage>
        <taxon>Eukaryota</taxon>
        <taxon>Viridiplantae</taxon>
        <taxon>Streptophyta</taxon>
        <taxon>Embryophyta</taxon>
        <taxon>Tracheophyta</taxon>
        <taxon>Spermatophyta</taxon>
        <taxon>Magnoliopsida</taxon>
        <taxon>eudicotyledons</taxon>
        <taxon>Gunneridae</taxon>
        <taxon>Pentapetalae</taxon>
        <taxon>rosids</taxon>
        <taxon>malvids</taxon>
        <taxon>Brassicales</taxon>
        <taxon>Brassicaceae</taxon>
        <taxon>Brassiceae</taxon>
        <taxon>Brassica</taxon>
    </lineage>
</organism>
<comment type="caution">
    <text evidence="1">The sequence shown here is derived from an EMBL/GenBank/DDBJ whole genome shotgun (WGS) entry which is preliminary data.</text>
</comment>
<name>A0A8X7Q463_BRACI</name>
<dbReference type="EMBL" id="JAAMPC010000015">
    <property type="protein sequence ID" value="KAG2260754.1"/>
    <property type="molecule type" value="Genomic_DNA"/>
</dbReference>
<gene>
    <name evidence="1" type="ORF">Bca52824_080048</name>
</gene>
<protein>
    <submittedName>
        <fullName evidence="1">Uncharacterized protein</fullName>
    </submittedName>
</protein>
<evidence type="ECO:0000313" key="1">
    <source>
        <dbReference type="EMBL" id="KAG2260754.1"/>
    </source>
</evidence>
<dbReference type="AlphaFoldDB" id="A0A8X7Q463"/>
<sequence>MAGGAVVRFGVKLLKMAYPFLKKVSGVILRKGKDWVVKVFGQCGRWVVPSPARPIK</sequence>
<evidence type="ECO:0000313" key="2">
    <source>
        <dbReference type="Proteomes" id="UP000886595"/>
    </source>
</evidence>